<dbReference type="Proteomes" id="UP000614915">
    <property type="component" value="Unassembled WGS sequence"/>
</dbReference>
<reference evidence="1 2" key="1">
    <citation type="submission" date="2020-11" db="EMBL/GenBank/DDBJ databases">
        <title>Sequencing the genomes of 1000 actinobacteria strains.</title>
        <authorList>
            <person name="Klenk H.-P."/>
        </authorList>
    </citation>
    <scope>NUCLEOTIDE SEQUENCE [LARGE SCALE GENOMIC DNA]</scope>
    <source>
        <strain evidence="1 2">DSM 101692</strain>
    </source>
</reference>
<protein>
    <recommendedName>
        <fullName evidence="3">Metal-binding protein</fullName>
    </recommendedName>
</protein>
<evidence type="ECO:0000313" key="2">
    <source>
        <dbReference type="Proteomes" id="UP000614915"/>
    </source>
</evidence>
<evidence type="ECO:0000313" key="1">
    <source>
        <dbReference type="EMBL" id="MBG6064542.1"/>
    </source>
</evidence>
<sequence length="155" mass="17120">MSDGYIRLIPTDRGWQPTPEGAAAATAYVARLFSGPEDDVEEVEYEFYDRVTLIDAGENTTRISCSNCNGDLDVEWLNDLIEENGESFDSMDVSVPCCGAVVSLDSLRYDWPVGFARFEVSAMNPTRAKYELDAEELADVTALLGHPVAQILAHY</sequence>
<organism evidence="1 2">
    <name type="scientific">Micromonospora ureilytica</name>
    <dbReference type="NCBI Taxonomy" id="709868"/>
    <lineage>
        <taxon>Bacteria</taxon>
        <taxon>Bacillati</taxon>
        <taxon>Actinomycetota</taxon>
        <taxon>Actinomycetes</taxon>
        <taxon>Micromonosporales</taxon>
        <taxon>Micromonosporaceae</taxon>
        <taxon>Micromonospora</taxon>
    </lineage>
</organism>
<dbReference type="RefSeq" id="WP_196925723.1">
    <property type="nucleotide sequence ID" value="NZ_JADOTX010000001.1"/>
</dbReference>
<proteinExistence type="predicted"/>
<gene>
    <name evidence="1" type="ORF">IW248_000829</name>
</gene>
<accession>A0ABS0JBV6</accession>
<name>A0ABS0JBV6_9ACTN</name>
<evidence type="ECO:0008006" key="3">
    <source>
        <dbReference type="Google" id="ProtNLM"/>
    </source>
</evidence>
<dbReference type="EMBL" id="JADOTX010000001">
    <property type="protein sequence ID" value="MBG6064542.1"/>
    <property type="molecule type" value="Genomic_DNA"/>
</dbReference>
<keyword evidence="2" id="KW-1185">Reference proteome</keyword>
<comment type="caution">
    <text evidence="1">The sequence shown here is derived from an EMBL/GenBank/DDBJ whole genome shotgun (WGS) entry which is preliminary data.</text>
</comment>